<dbReference type="AlphaFoldDB" id="A0A7Y0DYU4"/>
<organism evidence="4 5">
    <name type="scientific">Pacificispira spongiicola</name>
    <dbReference type="NCBI Taxonomy" id="2729598"/>
    <lineage>
        <taxon>Bacteria</taxon>
        <taxon>Pseudomonadati</taxon>
        <taxon>Pseudomonadota</taxon>
        <taxon>Alphaproteobacteria</taxon>
        <taxon>Rhodospirillales</taxon>
        <taxon>Rhodospirillaceae</taxon>
        <taxon>Pacificispira</taxon>
    </lineage>
</organism>
<keyword evidence="2" id="KW-0560">Oxidoreductase</keyword>
<gene>
    <name evidence="4" type="ORF">HH303_06455</name>
</gene>
<dbReference type="InterPro" id="IPR051545">
    <property type="entry name" value="NAD(P)H_dehydrogenase_qn"/>
</dbReference>
<dbReference type="SUPFAM" id="SSF52218">
    <property type="entry name" value="Flavoproteins"/>
    <property type="match status" value="1"/>
</dbReference>
<dbReference type="Gene3D" id="3.40.50.360">
    <property type="match status" value="1"/>
</dbReference>
<dbReference type="InterPro" id="IPR029039">
    <property type="entry name" value="Flavoprotein-like_sf"/>
</dbReference>
<sequence>MSRKIFIWVAHPAAQSLCGALADSYQSAAHAAGADIRRQDLSDMVFDARFEGYGRDTPALEPDLKTWRENIGWADHILIVHPYWWGAMPAMAKAVLDRALTPGFGFRYPNDTLKWTKLLTGRTADVIITSDTPPLWDTLIYGRPGRRVIKNQVLDFCGIKARSVVQFGSVKMAGSAKISRWIEKAGRLGARAAA</sequence>
<dbReference type="PANTHER" id="PTHR10204">
    <property type="entry name" value="NAD P H OXIDOREDUCTASE-RELATED"/>
    <property type="match status" value="1"/>
</dbReference>
<reference evidence="4 5" key="1">
    <citation type="submission" date="2020-04" db="EMBL/GenBank/DDBJ databases">
        <title>Rhodospirillaceae bacterium KN72 isolated from deep sea.</title>
        <authorList>
            <person name="Zhang D.-C."/>
        </authorList>
    </citation>
    <scope>NUCLEOTIDE SEQUENCE [LARGE SCALE GENOMIC DNA]</scope>
    <source>
        <strain evidence="4 5">KN72</strain>
    </source>
</reference>
<accession>A0A7Y0DYU4</accession>
<proteinExistence type="inferred from homology"/>
<dbReference type="GO" id="GO:0003955">
    <property type="term" value="F:NAD(P)H dehydrogenase (quinone) activity"/>
    <property type="evidence" value="ECO:0007669"/>
    <property type="project" value="TreeGrafter"/>
</dbReference>
<keyword evidence="5" id="KW-1185">Reference proteome</keyword>
<dbReference type="InterPro" id="IPR003680">
    <property type="entry name" value="Flavodoxin_fold"/>
</dbReference>
<name>A0A7Y0DYU4_9PROT</name>
<feature type="domain" description="Flavodoxin-like fold" evidence="3">
    <location>
        <begin position="4"/>
        <end position="171"/>
    </location>
</feature>
<dbReference type="GO" id="GO:0005829">
    <property type="term" value="C:cytosol"/>
    <property type="evidence" value="ECO:0007669"/>
    <property type="project" value="TreeGrafter"/>
</dbReference>
<evidence type="ECO:0000256" key="2">
    <source>
        <dbReference type="ARBA" id="ARBA00023002"/>
    </source>
</evidence>
<comment type="similarity">
    <text evidence="1">Belongs to the NAD(P)H dehydrogenase (quinone) family.</text>
</comment>
<protein>
    <submittedName>
        <fullName evidence="4">Flavodoxin family protein</fullName>
    </submittedName>
</protein>
<dbReference type="EMBL" id="JABBNT010000002">
    <property type="protein sequence ID" value="NMM44110.1"/>
    <property type="molecule type" value="Genomic_DNA"/>
</dbReference>
<evidence type="ECO:0000313" key="4">
    <source>
        <dbReference type="EMBL" id="NMM44110.1"/>
    </source>
</evidence>
<evidence type="ECO:0000313" key="5">
    <source>
        <dbReference type="Proteomes" id="UP000539372"/>
    </source>
</evidence>
<dbReference type="RefSeq" id="WP_169624414.1">
    <property type="nucleotide sequence ID" value="NZ_JABBNT010000002.1"/>
</dbReference>
<dbReference type="PANTHER" id="PTHR10204:SF34">
    <property type="entry name" value="NAD(P)H DEHYDROGENASE [QUINONE] 1 ISOFORM 1"/>
    <property type="match status" value="1"/>
</dbReference>
<dbReference type="Pfam" id="PF02525">
    <property type="entry name" value="Flavodoxin_2"/>
    <property type="match status" value="1"/>
</dbReference>
<evidence type="ECO:0000256" key="1">
    <source>
        <dbReference type="ARBA" id="ARBA00006252"/>
    </source>
</evidence>
<evidence type="ECO:0000259" key="3">
    <source>
        <dbReference type="Pfam" id="PF02525"/>
    </source>
</evidence>
<comment type="caution">
    <text evidence="4">The sequence shown here is derived from an EMBL/GenBank/DDBJ whole genome shotgun (WGS) entry which is preliminary data.</text>
</comment>
<dbReference type="Proteomes" id="UP000539372">
    <property type="component" value="Unassembled WGS sequence"/>
</dbReference>